<keyword evidence="3" id="KW-1185">Reference proteome</keyword>
<dbReference type="Proteomes" id="UP000215185">
    <property type="component" value="Chromosome 1"/>
</dbReference>
<dbReference type="STRING" id="1123308.GCA_000380085_00310"/>
<evidence type="ECO:0000256" key="1">
    <source>
        <dbReference type="SAM" id="Phobius"/>
    </source>
</evidence>
<accession>A0A239SSN6</accession>
<dbReference type="EMBL" id="LT906439">
    <property type="protein sequence ID" value="SNU88252.1"/>
    <property type="molecule type" value="Genomic_DNA"/>
</dbReference>
<keyword evidence="1" id="KW-1133">Transmembrane helix</keyword>
<dbReference type="AlphaFoldDB" id="A0A239SSN6"/>
<feature type="transmembrane region" description="Helical" evidence="1">
    <location>
        <begin position="6"/>
        <end position="23"/>
    </location>
</feature>
<keyword evidence="1" id="KW-0812">Transmembrane</keyword>
<organism evidence="2 3">
    <name type="scientific">Streptococcus merionis</name>
    <dbReference type="NCBI Taxonomy" id="400065"/>
    <lineage>
        <taxon>Bacteria</taxon>
        <taxon>Bacillati</taxon>
        <taxon>Bacillota</taxon>
        <taxon>Bacilli</taxon>
        <taxon>Lactobacillales</taxon>
        <taxon>Streptococcaceae</taxon>
        <taxon>Streptococcus</taxon>
    </lineage>
</organism>
<feature type="transmembrane region" description="Helical" evidence="1">
    <location>
        <begin position="98"/>
        <end position="115"/>
    </location>
</feature>
<dbReference type="RefSeq" id="WP_018372873.1">
    <property type="nucleotide sequence ID" value="NZ_LT906439.1"/>
</dbReference>
<feature type="transmembrane region" description="Helical" evidence="1">
    <location>
        <begin position="35"/>
        <end position="57"/>
    </location>
</feature>
<evidence type="ECO:0000313" key="2">
    <source>
        <dbReference type="EMBL" id="SNU88252.1"/>
    </source>
</evidence>
<sequence length="162" mass="18826">MIWQLLGVFLLIATLLFVSETFLGKDNFDERQMLFRLKAFRLSSISMLAGCGTIFFFEKALTAYLSLGTGMLLITYLGSIVYINYSIWQEAYFKPGKALQYLTLISFLFLSWLHWLNLRTVPLKQWLTPEYLYNTLTFITFASMAVSTIGRLLWNLIKKNDD</sequence>
<dbReference type="KEGG" id="smen:SAMEA4412692_0970"/>
<feature type="transmembrane region" description="Helical" evidence="1">
    <location>
        <begin position="135"/>
        <end position="154"/>
    </location>
</feature>
<name>A0A239SSN6_9STRE</name>
<gene>
    <name evidence="2" type="ORF">SAMEA4412692_00970</name>
</gene>
<proteinExistence type="predicted"/>
<protein>
    <submittedName>
        <fullName evidence="2">Uncharacterized protein</fullName>
    </submittedName>
</protein>
<reference evidence="2 3" key="1">
    <citation type="submission" date="2017-06" db="EMBL/GenBank/DDBJ databases">
        <authorList>
            <consortium name="Pathogen Informatics"/>
        </authorList>
    </citation>
    <scope>NUCLEOTIDE SEQUENCE [LARGE SCALE GENOMIC DNA]</scope>
    <source>
        <strain evidence="2 3">NCTC13788</strain>
    </source>
</reference>
<keyword evidence="1" id="KW-0472">Membrane</keyword>
<evidence type="ECO:0000313" key="3">
    <source>
        <dbReference type="Proteomes" id="UP000215185"/>
    </source>
</evidence>
<feature type="transmembrane region" description="Helical" evidence="1">
    <location>
        <begin position="63"/>
        <end position="86"/>
    </location>
</feature>